<dbReference type="InterPro" id="IPR001128">
    <property type="entry name" value="Cyt_P450"/>
</dbReference>
<comment type="catalytic activity">
    <reaction evidence="24">
        <text>(20R,22R)-20,22-dihydroxycholesterol + 2 reduced [adrenodoxin] + O2 + 2 H(+) = 4-methylpentanal + pregnenolone + 2 oxidized [adrenodoxin] + 2 H2O</text>
        <dbReference type="Rhea" id="RHEA:34343"/>
        <dbReference type="Rhea" id="RHEA-COMP:9998"/>
        <dbReference type="Rhea" id="RHEA-COMP:9999"/>
        <dbReference type="ChEBI" id="CHEBI:1294"/>
        <dbReference type="ChEBI" id="CHEBI:15377"/>
        <dbReference type="ChEBI" id="CHEBI:15378"/>
        <dbReference type="ChEBI" id="CHEBI:15379"/>
        <dbReference type="ChEBI" id="CHEBI:16581"/>
        <dbReference type="ChEBI" id="CHEBI:17998"/>
        <dbReference type="ChEBI" id="CHEBI:33737"/>
        <dbReference type="ChEBI" id="CHEBI:33738"/>
    </reaction>
    <physiologicalReaction direction="left-to-right" evidence="24">
        <dbReference type="Rhea" id="RHEA:34344"/>
    </physiologicalReaction>
</comment>
<reference evidence="30" key="1">
    <citation type="submission" date="2025-08" db="UniProtKB">
        <authorList>
            <consortium name="RefSeq"/>
        </authorList>
    </citation>
    <scope>IDENTIFICATION</scope>
</reference>
<accession>A0ABM0QHN1</accession>
<keyword evidence="19 28" id="KW-1207">Sterol metabolism</keyword>
<evidence type="ECO:0000313" key="29">
    <source>
        <dbReference type="Proteomes" id="UP000694923"/>
    </source>
</evidence>
<keyword evidence="13 27" id="KW-0560">Oxidoreductase</keyword>
<dbReference type="RefSeq" id="XP_008567872.1">
    <property type="nucleotide sequence ID" value="XM_008569650.1"/>
</dbReference>
<evidence type="ECO:0000256" key="13">
    <source>
        <dbReference type="ARBA" id="ARBA00023002"/>
    </source>
</evidence>
<evidence type="ECO:0000256" key="24">
    <source>
        <dbReference type="ARBA" id="ARBA00047766"/>
    </source>
</evidence>
<comment type="pathway">
    <text evidence="3 28">Lipid metabolism; C21-steroid hormone metabolism.</text>
</comment>
<dbReference type="InterPro" id="IPR002401">
    <property type="entry name" value="Cyt_P450_E_grp-I"/>
</dbReference>
<dbReference type="Gene3D" id="1.10.630.10">
    <property type="entry name" value="Cytochrome P450"/>
    <property type="match status" value="1"/>
</dbReference>
<evidence type="ECO:0000256" key="5">
    <source>
        <dbReference type="ARBA" id="ARBA00011573"/>
    </source>
</evidence>
<evidence type="ECO:0000256" key="16">
    <source>
        <dbReference type="ARBA" id="ARBA00023098"/>
    </source>
</evidence>
<keyword evidence="15 27" id="KW-0503">Monooxygenase</keyword>
<evidence type="ECO:0000256" key="9">
    <source>
        <dbReference type="ARBA" id="ARBA00022617"/>
    </source>
</evidence>
<dbReference type="PROSITE" id="PS00086">
    <property type="entry name" value="CYTOCHROME_P450"/>
    <property type="match status" value="1"/>
</dbReference>
<dbReference type="GeneID" id="103588064"/>
<keyword evidence="21 28" id="KW-0755">Steroidogenesis</keyword>
<name>A0ABM0QHN1_GALVR</name>
<keyword evidence="18 28" id="KW-0472">Membrane</keyword>
<keyword evidence="14 27" id="KW-0408">Iron</keyword>
<dbReference type="PRINTS" id="PR00385">
    <property type="entry name" value="P450"/>
</dbReference>
<evidence type="ECO:0000256" key="18">
    <source>
        <dbReference type="ARBA" id="ARBA00023136"/>
    </source>
</evidence>
<comment type="cofactor">
    <cofactor evidence="1 28">
        <name>heme</name>
        <dbReference type="ChEBI" id="CHEBI:30413"/>
    </cofactor>
</comment>
<evidence type="ECO:0000256" key="14">
    <source>
        <dbReference type="ARBA" id="ARBA00023004"/>
    </source>
</evidence>
<evidence type="ECO:0000256" key="28">
    <source>
        <dbReference type="RuleBase" id="RU364077"/>
    </source>
</evidence>
<comment type="catalytic activity">
    <reaction evidence="23">
        <text>6 reduced [adrenodoxin] + cholesterol + 3 O2 + 6 H(+) = 4-methylpentanal + pregnenolone + 6 oxidized [adrenodoxin] + 4 H2O</text>
        <dbReference type="Rhea" id="RHEA:35739"/>
        <dbReference type="Rhea" id="RHEA-COMP:9998"/>
        <dbReference type="Rhea" id="RHEA-COMP:9999"/>
        <dbReference type="ChEBI" id="CHEBI:15377"/>
        <dbReference type="ChEBI" id="CHEBI:15378"/>
        <dbReference type="ChEBI" id="CHEBI:15379"/>
        <dbReference type="ChEBI" id="CHEBI:16113"/>
        <dbReference type="ChEBI" id="CHEBI:16581"/>
        <dbReference type="ChEBI" id="CHEBI:17998"/>
        <dbReference type="ChEBI" id="CHEBI:33737"/>
        <dbReference type="ChEBI" id="CHEBI:33738"/>
        <dbReference type="EC" id="1.14.15.6"/>
    </reaction>
    <physiologicalReaction direction="left-to-right" evidence="23">
        <dbReference type="Rhea" id="RHEA:35740"/>
    </physiologicalReaction>
</comment>
<evidence type="ECO:0000256" key="15">
    <source>
        <dbReference type="ARBA" id="ARBA00023033"/>
    </source>
</evidence>
<keyword evidence="16 28" id="KW-0443">Lipid metabolism</keyword>
<sequence>MAPETIKNFIPLLDAVSQDFVSVIHRRIEQQGSGKFSGDISEDLFRFAFESITNVIFGERLGMLEEIVDPEAQKFIDAVYQMFHTSVPMLSLPPDLFRLFRTKTWRDHAAAWDIIFSKADKYTQNFYWDLRQKRHFSNNYPGILYSLLGSNKLPFEDIKANITEMLAGGVDTTSMTLQWHLYEMARSLRVQEMLRAEVLAARRQAQGDTAMMLQLVPLLKASIKETLRLHPISVTLQRYLANDIVLQNYMIPAKTLVQVANYALGREPTFFSKPETFDPTRWLEKDKNTTHFRNLGFGWGVRQCVGRRIAELEMTLFLIHMLENFRIEIQHLSDVGTTFNLILMPDRPIVFTFWPLSRHPPQA</sequence>
<gene>
    <name evidence="30" type="primary">LOC103588064</name>
</gene>
<comment type="subcellular location">
    <subcellularLocation>
        <location evidence="28">Mitochondrion inner membrane</location>
        <topology evidence="28">Peripheral membrane protein</topology>
    </subcellularLocation>
    <text evidence="28">Localizes to the matrix side of the mitochondrion inner membrane.</text>
</comment>
<evidence type="ECO:0000256" key="12">
    <source>
        <dbReference type="ARBA" id="ARBA00022946"/>
    </source>
</evidence>
<evidence type="ECO:0000256" key="2">
    <source>
        <dbReference type="ARBA" id="ARBA00004731"/>
    </source>
</evidence>
<evidence type="ECO:0000256" key="8">
    <source>
        <dbReference type="ARBA" id="ARBA00022548"/>
    </source>
</evidence>
<keyword evidence="8 28" id="KW-0153">Cholesterol metabolism</keyword>
<evidence type="ECO:0000256" key="1">
    <source>
        <dbReference type="ARBA" id="ARBA00001971"/>
    </source>
</evidence>
<evidence type="ECO:0000313" key="30">
    <source>
        <dbReference type="RefSeq" id="XP_008567872.1"/>
    </source>
</evidence>
<comment type="function">
    <text evidence="22 28">A cytochrome P450 monooxygenase that catalyzes the side-chain hydroxylation and cleavage of cholesterol to pregnenolone, the precursor of most steroid hormones. Catalyzes three sequential oxidation reactions of cholesterol, namely the hydroxylation at C22 followed with the hydroxylation at C20 to yield 20R,22R-hydroxycholesterol that is further cleaved between C20 and C22 to yield the C21-steroid pregnenolone and 4-methylpentanal. Mechanistically, uses molecular oxygen inserting one oxygen atom into a substrate and reducing the second into a water molecule. Two electrons are provided by NADPH via a two-protein mitochondrial transfer system comprising flavoprotein FDXR (adrenodoxin/ferredoxin reductase) and nonheme iron-sulfur protein FDX1 or FDX2 (adrenodoxin/ferredoxin).</text>
</comment>
<dbReference type="InterPro" id="IPR050479">
    <property type="entry name" value="CYP11_CYP27_families"/>
</dbReference>
<evidence type="ECO:0000256" key="11">
    <source>
        <dbReference type="ARBA" id="ARBA00022792"/>
    </source>
</evidence>
<evidence type="ECO:0000256" key="25">
    <source>
        <dbReference type="ARBA" id="ARBA00048845"/>
    </source>
</evidence>
<comment type="catalytic activity">
    <reaction evidence="26">
        <text>2 reduced [adrenodoxin] + cholesterol + O2 + 2 H(+) = (22R)-hydroxycholesterol + 2 oxidized [adrenodoxin] + H2O</text>
        <dbReference type="Rhea" id="RHEA:34335"/>
        <dbReference type="Rhea" id="RHEA-COMP:9998"/>
        <dbReference type="Rhea" id="RHEA-COMP:9999"/>
        <dbReference type="ChEBI" id="CHEBI:15377"/>
        <dbReference type="ChEBI" id="CHEBI:15378"/>
        <dbReference type="ChEBI" id="CHEBI:15379"/>
        <dbReference type="ChEBI" id="CHEBI:16113"/>
        <dbReference type="ChEBI" id="CHEBI:33737"/>
        <dbReference type="ChEBI" id="CHEBI:33738"/>
        <dbReference type="ChEBI" id="CHEBI:67237"/>
    </reaction>
    <physiologicalReaction direction="left-to-right" evidence="26">
        <dbReference type="Rhea" id="RHEA:34336"/>
    </physiologicalReaction>
</comment>
<keyword evidence="17 28" id="KW-0496">Mitochondrion</keyword>
<evidence type="ECO:0000256" key="4">
    <source>
        <dbReference type="ARBA" id="ARBA00010617"/>
    </source>
</evidence>
<keyword evidence="20 28" id="KW-0753">Steroid metabolism</keyword>
<keyword evidence="29" id="KW-1185">Reference proteome</keyword>
<dbReference type="Pfam" id="PF00067">
    <property type="entry name" value="p450"/>
    <property type="match status" value="1"/>
</dbReference>
<dbReference type="Proteomes" id="UP000694923">
    <property type="component" value="Unplaced"/>
</dbReference>
<comment type="similarity">
    <text evidence="4 27">Belongs to the cytochrome P450 family.</text>
</comment>
<comment type="catalytic activity">
    <reaction evidence="25">
        <text>(22R)-hydroxycholesterol + 2 reduced [adrenodoxin] + O2 + 2 H(+) = (20R,22R)-20,22-dihydroxycholesterol + 2 oxidized [adrenodoxin] + H2O</text>
        <dbReference type="Rhea" id="RHEA:34339"/>
        <dbReference type="Rhea" id="RHEA-COMP:9998"/>
        <dbReference type="Rhea" id="RHEA-COMP:9999"/>
        <dbReference type="ChEBI" id="CHEBI:1294"/>
        <dbReference type="ChEBI" id="CHEBI:15377"/>
        <dbReference type="ChEBI" id="CHEBI:15378"/>
        <dbReference type="ChEBI" id="CHEBI:15379"/>
        <dbReference type="ChEBI" id="CHEBI:33737"/>
        <dbReference type="ChEBI" id="CHEBI:33738"/>
        <dbReference type="ChEBI" id="CHEBI:67237"/>
    </reaction>
    <physiologicalReaction direction="left-to-right" evidence="25">
        <dbReference type="Rhea" id="RHEA:34340"/>
    </physiologicalReaction>
</comment>
<dbReference type="SUPFAM" id="SSF48264">
    <property type="entry name" value="Cytochrome P450"/>
    <property type="match status" value="1"/>
</dbReference>
<keyword evidence="11" id="KW-0999">Mitochondrion inner membrane</keyword>
<dbReference type="PRINTS" id="PR00463">
    <property type="entry name" value="EP450I"/>
</dbReference>
<dbReference type="InterPro" id="IPR017972">
    <property type="entry name" value="Cyt_P450_CS"/>
</dbReference>
<protein>
    <recommendedName>
        <fullName evidence="7 28">Cholesterol side-chain cleavage enzyme, mitochondrial</fullName>
        <ecNumber evidence="6 28">1.14.15.6</ecNumber>
    </recommendedName>
    <alternativeName>
        <fullName evidence="28">Cholesterol desmolase</fullName>
    </alternativeName>
</protein>
<evidence type="ECO:0000256" key="6">
    <source>
        <dbReference type="ARBA" id="ARBA00012764"/>
    </source>
</evidence>
<organism evidence="29 30">
    <name type="scientific">Galeopterus variegatus</name>
    <name type="common">Malayan flying lemur</name>
    <name type="synonym">Cynocephalus variegatus</name>
    <dbReference type="NCBI Taxonomy" id="482537"/>
    <lineage>
        <taxon>Eukaryota</taxon>
        <taxon>Metazoa</taxon>
        <taxon>Chordata</taxon>
        <taxon>Craniata</taxon>
        <taxon>Vertebrata</taxon>
        <taxon>Euteleostomi</taxon>
        <taxon>Mammalia</taxon>
        <taxon>Eutheria</taxon>
        <taxon>Euarchontoglires</taxon>
        <taxon>Dermoptera</taxon>
        <taxon>Cynocephalidae</taxon>
        <taxon>Galeopterus</taxon>
    </lineage>
</organism>
<evidence type="ECO:0000256" key="26">
    <source>
        <dbReference type="ARBA" id="ARBA00049437"/>
    </source>
</evidence>
<evidence type="ECO:0000256" key="3">
    <source>
        <dbReference type="ARBA" id="ARBA00005108"/>
    </source>
</evidence>
<evidence type="ECO:0000256" key="17">
    <source>
        <dbReference type="ARBA" id="ARBA00023128"/>
    </source>
</evidence>
<evidence type="ECO:0000256" key="22">
    <source>
        <dbReference type="ARBA" id="ARBA00045526"/>
    </source>
</evidence>
<evidence type="ECO:0000256" key="20">
    <source>
        <dbReference type="ARBA" id="ARBA00023221"/>
    </source>
</evidence>
<dbReference type="EC" id="1.14.15.6" evidence="6 28"/>
<keyword evidence="9 27" id="KW-0349">Heme</keyword>
<proteinExistence type="inferred from homology"/>
<dbReference type="PANTHER" id="PTHR24279">
    <property type="entry name" value="CYTOCHROME P450"/>
    <property type="match status" value="1"/>
</dbReference>
<evidence type="ECO:0000256" key="23">
    <source>
        <dbReference type="ARBA" id="ARBA00047510"/>
    </source>
</evidence>
<evidence type="ECO:0000256" key="19">
    <source>
        <dbReference type="ARBA" id="ARBA00023166"/>
    </source>
</evidence>
<evidence type="ECO:0000256" key="10">
    <source>
        <dbReference type="ARBA" id="ARBA00022723"/>
    </source>
</evidence>
<evidence type="ECO:0000256" key="21">
    <source>
        <dbReference type="ARBA" id="ARBA00023250"/>
    </source>
</evidence>
<comment type="pathway">
    <text evidence="2">Steroid metabolism; cholesterol metabolism.</text>
</comment>
<comment type="subunit">
    <text evidence="5">Interacts with FDX1/adrenodoxin.</text>
</comment>
<evidence type="ECO:0000256" key="7">
    <source>
        <dbReference type="ARBA" id="ARBA00019844"/>
    </source>
</evidence>
<keyword evidence="10 27" id="KW-0479">Metal-binding</keyword>
<keyword evidence="12 28" id="KW-0809">Transit peptide</keyword>
<dbReference type="PANTHER" id="PTHR24279:SF3">
    <property type="entry name" value="CHOLESTEROL SIDE-CHAIN CLEAVAGE ENZYME, MITOCHONDRIAL"/>
    <property type="match status" value="1"/>
</dbReference>
<dbReference type="InterPro" id="IPR036396">
    <property type="entry name" value="Cyt_P450_sf"/>
</dbReference>
<evidence type="ECO:0000256" key="27">
    <source>
        <dbReference type="RuleBase" id="RU000461"/>
    </source>
</evidence>